<dbReference type="SUPFAM" id="SSF53041">
    <property type="entry name" value="Resolvase-like"/>
    <property type="match status" value="1"/>
</dbReference>
<dbReference type="Proteomes" id="UP001501257">
    <property type="component" value="Unassembled WGS sequence"/>
</dbReference>
<dbReference type="EMBL" id="BAABLK010000027">
    <property type="protein sequence ID" value="GAA5227246.1"/>
    <property type="molecule type" value="Genomic_DNA"/>
</dbReference>
<dbReference type="RefSeq" id="WP_210101524.1">
    <property type="nucleotide sequence ID" value="NZ_BAABLK010000027.1"/>
</dbReference>
<dbReference type="PANTHER" id="PTHR30461:SF23">
    <property type="entry name" value="DNA RECOMBINASE-RELATED"/>
    <property type="match status" value="1"/>
</dbReference>
<keyword evidence="4" id="KW-1185">Reference proteome</keyword>
<dbReference type="InterPro" id="IPR006119">
    <property type="entry name" value="Resolv_N"/>
</dbReference>
<dbReference type="Gene3D" id="3.40.50.1390">
    <property type="entry name" value="Resolvase, N-terminal catalytic domain"/>
    <property type="match status" value="1"/>
</dbReference>
<dbReference type="SMART" id="SM00857">
    <property type="entry name" value="Resolvase"/>
    <property type="match status" value="1"/>
</dbReference>
<dbReference type="Pfam" id="PF00239">
    <property type="entry name" value="Resolvase"/>
    <property type="match status" value="1"/>
</dbReference>
<protein>
    <submittedName>
        <fullName evidence="3">Recombinase family protein</fullName>
    </submittedName>
</protein>
<evidence type="ECO:0000259" key="1">
    <source>
        <dbReference type="PROSITE" id="PS51736"/>
    </source>
</evidence>
<feature type="domain" description="Resolvase/invertase-type recombinase catalytic" evidence="1">
    <location>
        <begin position="2"/>
        <end position="149"/>
    </location>
</feature>
<proteinExistence type="predicted"/>
<dbReference type="PROSITE" id="PS51736">
    <property type="entry name" value="RECOMBINASES_3"/>
    <property type="match status" value="1"/>
</dbReference>
<evidence type="ECO:0000259" key="2">
    <source>
        <dbReference type="PROSITE" id="PS51737"/>
    </source>
</evidence>
<name>A0ABP9TLE4_9MICC</name>
<dbReference type="CDD" id="cd00338">
    <property type="entry name" value="Ser_Recombinase"/>
    <property type="match status" value="1"/>
</dbReference>
<dbReference type="Gene3D" id="3.90.1750.20">
    <property type="entry name" value="Putative Large Serine Recombinase, Chain B, Domain 2"/>
    <property type="match status" value="1"/>
</dbReference>
<dbReference type="InterPro" id="IPR011109">
    <property type="entry name" value="DNA_bind_recombinase_dom"/>
</dbReference>
<accession>A0ABP9TLE4</accession>
<dbReference type="InterPro" id="IPR050639">
    <property type="entry name" value="SSR_resolvase"/>
</dbReference>
<dbReference type="PANTHER" id="PTHR30461">
    <property type="entry name" value="DNA-INVERTASE FROM LAMBDOID PROPHAGE"/>
    <property type="match status" value="1"/>
</dbReference>
<sequence>MKAAIYLRISKDTTGEGLGVERQREICRRHAEYKGWEVVKEYVDNSISATKKVQRPAYDRMIEDVKAGGIDVVVSWKIDRLTRRPIEIEQWIELHEKHGVNLATADGDIDLSTGSGQTIAGILANIARGEMKTKSDRQRAAGLQRAQQGKQWGPHRPYGFEHVTMAHVPLEVENVRGMYDDLIAGVSQHAIARGLNERGQLSTTGKPWNQTTVRNLLRAPRNAGLSHYKGEIVGKGQWDPIVTEETYRVALERTSTNAGGGGARKYLLTGVAKCGICGQGMVTAYLPGKKRTYACTSGKHVARAADALEYQVTETVLAILDATPLPDLTADKSAPKYSQLTKDADTLRHRLDSLATEFADGDLTASQLRTATERIQGNLAQIEKAMARRGAAGILAPLAGAGDVREKWGKLSIPRQRSIIDALAVVTVHPVKNRARPEPEAVQVVPRQ</sequence>
<organism evidence="3 4">
    <name type="scientific">Paeniglutamicibacter antarcticus</name>
    <dbReference type="NCBI Taxonomy" id="494023"/>
    <lineage>
        <taxon>Bacteria</taxon>
        <taxon>Bacillati</taxon>
        <taxon>Actinomycetota</taxon>
        <taxon>Actinomycetes</taxon>
        <taxon>Micrococcales</taxon>
        <taxon>Micrococcaceae</taxon>
        <taxon>Paeniglutamicibacter</taxon>
    </lineage>
</organism>
<feature type="domain" description="Recombinase" evidence="2">
    <location>
        <begin position="157"/>
        <end position="260"/>
    </location>
</feature>
<dbReference type="PROSITE" id="PS51737">
    <property type="entry name" value="RECOMBINASE_DNA_BIND"/>
    <property type="match status" value="1"/>
</dbReference>
<evidence type="ECO:0000313" key="4">
    <source>
        <dbReference type="Proteomes" id="UP001501257"/>
    </source>
</evidence>
<evidence type="ECO:0000313" key="3">
    <source>
        <dbReference type="EMBL" id="GAA5227246.1"/>
    </source>
</evidence>
<reference evidence="4" key="1">
    <citation type="journal article" date="2019" name="Int. J. Syst. Evol. Microbiol.">
        <title>The Global Catalogue of Microorganisms (GCM) 10K type strain sequencing project: providing services to taxonomists for standard genome sequencing and annotation.</title>
        <authorList>
            <consortium name="The Broad Institute Genomics Platform"/>
            <consortium name="The Broad Institute Genome Sequencing Center for Infectious Disease"/>
            <person name="Wu L."/>
            <person name="Ma J."/>
        </authorList>
    </citation>
    <scope>NUCLEOTIDE SEQUENCE [LARGE SCALE GENOMIC DNA]</scope>
    <source>
        <strain evidence="4">JCM 18952</strain>
    </source>
</reference>
<dbReference type="InterPro" id="IPR036162">
    <property type="entry name" value="Resolvase-like_N_sf"/>
</dbReference>
<gene>
    <name evidence="3" type="ORF">GCM10025778_17790</name>
</gene>
<dbReference type="InterPro" id="IPR038109">
    <property type="entry name" value="DNA_bind_recomb_sf"/>
</dbReference>
<dbReference type="Pfam" id="PF07508">
    <property type="entry name" value="Recombinase"/>
    <property type="match status" value="1"/>
</dbReference>
<comment type="caution">
    <text evidence="3">The sequence shown here is derived from an EMBL/GenBank/DDBJ whole genome shotgun (WGS) entry which is preliminary data.</text>
</comment>